<dbReference type="Pfam" id="PF05257">
    <property type="entry name" value="CHAP"/>
    <property type="match status" value="1"/>
</dbReference>
<dbReference type="AlphaFoldDB" id="A0A4S8PVK6"/>
<dbReference type="NCBIfam" id="TIGR02594">
    <property type="entry name" value="TIGR02594 family protein"/>
    <property type="match status" value="1"/>
</dbReference>
<dbReference type="Gene3D" id="2.30.30.40">
    <property type="entry name" value="SH3 Domains"/>
    <property type="match status" value="1"/>
</dbReference>
<dbReference type="Proteomes" id="UP000307378">
    <property type="component" value="Unassembled WGS sequence"/>
</dbReference>
<feature type="domain" description="SH3b" evidence="1">
    <location>
        <begin position="226"/>
        <end position="293"/>
    </location>
</feature>
<dbReference type="EMBL" id="STGU01000006">
    <property type="protein sequence ID" value="THV35518.1"/>
    <property type="molecule type" value="Genomic_DNA"/>
</dbReference>
<dbReference type="InterPro" id="IPR015020">
    <property type="entry name" value="Rv2525c-like_Glyco_Hydro-like"/>
</dbReference>
<dbReference type="InterPro" id="IPR013423">
    <property type="entry name" value="CHP02594"/>
</dbReference>
<evidence type="ECO:0000313" key="2">
    <source>
        <dbReference type="EMBL" id="THV35518.1"/>
    </source>
</evidence>
<dbReference type="Gene3D" id="3.20.20.80">
    <property type="entry name" value="Glycosidases"/>
    <property type="match status" value="1"/>
</dbReference>
<comment type="caution">
    <text evidence="2">The sequence shown here is derived from an EMBL/GenBank/DDBJ whole genome shotgun (WGS) entry which is preliminary data.</text>
</comment>
<protein>
    <submittedName>
        <fullName evidence="2">TIGR02594 family protein</fullName>
    </submittedName>
</protein>
<dbReference type="InterPro" id="IPR007921">
    <property type="entry name" value="CHAP_dom"/>
</dbReference>
<dbReference type="Pfam" id="PF08924">
    <property type="entry name" value="Rv2525c_GlyHyd-like"/>
    <property type="match status" value="1"/>
</dbReference>
<dbReference type="Pfam" id="PF08239">
    <property type="entry name" value="SH3_3"/>
    <property type="match status" value="1"/>
</dbReference>
<reference evidence="2 3" key="1">
    <citation type="submission" date="2019-04" db="EMBL/GenBank/DDBJ databases">
        <title>genome sequence of strain W3.</title>
        <authorList>
            <person name="Gao J."/>
            <person name="Sun J."/>
        </authorList>
    </citation>
    <scope>NUCLEOTIDE SEQUENCE [LARGE SCALE GENOMIC DNA]</scope>
    <source>
        <strain evidence="2 3">W3</strain>
    </source>
</reference>
<gene>
    <name evidence="2" type="ORF">FAA86_13395</name>
</gene>
<dbReference type="InterPro" id="IPR003646">
    <property type="entry name" value="SH3-like_bac-type"/>
</dbReference>
<proteinExistence type="predicted"/>
<dbReference type="InterPro" id="IPR017853">
    <property type="entry name" value="GH"/>
</dbReference>
<dbReference type="SUPFAM" id="SSF51445">
    <property type="entry name" value="(Trans)glycosidases"/>
    <property type="match status" value="1"/>
</dbReference>
<accession>A0A4S8PVK6</accession>
<organism evidence="2 3">
    <name type="scientific">Rhizobium rosettiformans W3</name>
    <dbReference type="NCBI Taxonomy" id="538378"/>
    <lineage>
        <taxon>Bacteria</taxon>
        <taxon>Pseudomonadati</taxon>
        <taxon>Pseudomonadota</taxon>
        <taxon>Alphaproteobacteria</taxon>
        <taxon>Hyphomicrobiales</taxon>
        <taxon>Rhizobiaceae</taxon>
        <taxon>Rhizobium/Agrobacterium group</taxon>
        <taxon>Rhizobium</taxon>
    </lineage>
</organism>
<evidence type="ECO:0000259" key="1">
    <source>
        <dbReference type="PROSITE" id="PS51781"/>
    </source>
</evidence>
<name>A0A4S8PVK6_9HYPH</name>
<dbReference type="PROSITE" id="PS51781">
    <property type="entry name" value="SH3B"/>
    <property type="match status" value="1"/>
</dbReference>
<evidence type="ECO:0000313" key="3">
    <source>
        <dbReference type="Proteomes" id="UP000307378"/>
    </source>
</evidence>
<dbReference type="RefSeq" id="WP_136541311.1">
    <property type="nucleotide sequence ID" value="NZ_STGU01000006.1"/>
</dbReference>
<sequence length="445" mass="48828">MTRTIIDTPYSVKARAHSLASQGVRCVIRYYNRQNSQTFPDKRLTKAEAEAIVEAGMSIAVVFQQNHRLIGDFSKDWAAKDADAALRCAADVGQPAGSTIYLAVDHDFLANEDLATIAAYVEHMAGALRSEGFKIGIYSSGRVARFLQSANLVDHVWLARPLGWSGSRDYLKADAWSLYQDAVGLKIDGLDCDSNITQPSRPDFGQFTFGNAPAMALARTLDTGGSRSLYEIDARGSLNLRGGPSLDYPVIRTLAPGTRLYGLQRSGNWIQVDVEGDGRPDGYVALDYLVALAGDTRDLPVTGLQAIDIAYRELELQVREVPGGASNPRIALYYQRMDGRAATPDDGEVAWCSYFVNFCFSEVGQMGSGRANARSWITWERPVVGAPQRGDVVVLWRESPDSWKGHVGFFVGYDGDDWLLLGGNQDDAVSIRPYDPSRVLAVRRL</sequence>